<evidence type="ECO:0000313" key="3">
    <source>
        <dbReference type="Proteomes" id="UP000007014"/>
    </source>
</evidence>
<dbReference type="EMBL" id="AP006500">
    <property type="protein sequence ID" value="BAM82527.1"/>
    <property type="molecule type" value="Genomic_DNA"/>
</dbReference>
<dbReference type="OrthoDB" id="10682625at2759"/>
<protein>
    <submittedName>
        <fullName evidence="2">Uncharacterized protein</fullName>
    </submittedName>
</protein>
<feature type="compositionally biased region" description="Basic and acidic residues" evidence="1">
    <location>
        <begin position="205"/>
        <end position="217"/>
    </location>
</feature>
<sequence length="428" mass="46867">MSNNDDLASAAVGQDDHSNLVERLWQHLDGAAAEDLTLASQRALTGEDGSRIGRVASEILGKSSLPPEYMQRTLANFVDTIYLSQRRKRPRRIRVVRPKIARSSGANETPAPAMARASAGTSWRIRRPQNPETVGVPAMLESDVDLDGKGSAPLNADRSVANARQSRNYRLQVLRRRRQSESGSMRKNRQPAPTRAQNPNNHDNCASKRIDPEESAKTRWTPKYAVSNLAACLRTLHSILSESDSSQSPLPDLSPPDAALSFESSTDSSIVSGTLQSAVEIESVTLMDTDRWDGYTARAMMPHRDPIGEFECSRDAKDSSSCRRSQHSSSPLPVLSAQVSPVTVDSTDWSSSQSKRQLSRCNLAIALDAVCESKARSECFTHAGRRKAPQSAKNRSGAENCIASGQVLTARSRLQARLKNRRTSKASY</sequence>
<organism evidence="2 3">
    <name type="scientific">Cyanidioschyzon merolae (strain NIES-3377 / 10D)</name>
    <name type="common">Unicellular red alga</name>
    <dbReference type="NCBI Taxonomy" id="280699"/>
    <lineage>
        <taxon>Eukaryota</taxon>
        <taxon>Rhodophyta</taxon>
        <taxon>Bangiophyceae</taxon>
        <taxon>Cyanidiales</taxon>
        <taxon>Cyanidiaceae</taxon>
        <taxon>Cyanidioschyzon</taxon>
    </lineage>
</organism>
<feature type="compositionally biased region" description="Low complexity" evidence="1">
    <location>
        <begin position="242"/>
        <end position="261"/>
    </location>
</feature>
<proteinExistence type="predicted"/>
<keyword evidence="3" id="KW-1185">Reference proteome</keyword>
<feature type="region of interest" description="Disordered" evidence="1">
    <location>
        <begin position="318"/>
        <end position="337"/>
    </location>
</feature>
<accession>M1VH04</accession>
<gene>
    <name evidence="2" type="ORF">CYME_CMR317C</name>
</gene>
<evidence type="ECO:0000313" key="2">
    <source>
        <dbReference type="EMBL" id="BAM82527.1"/>
    </source>
</evidence>
<feature type="compositionally biased region" description="Polar residues" evidence="1">
    <location>
        <begin position="195"/>
        <end position="204"/>
    </location>
</feature>
<dbReference type="GeneID" id="16996924"/>
<dbReference type="AlphaFoldDB" id="M1VH04"/>
<dbReference type="KEGG" id="cme:CYME_CMR317C"/>
<dbReference type="Proteomes" id="UP000007014">
    <property type="component" value="Chromosome 18"/>
</dbReference>
<evidence type="ECO:0000256" key="1">
    <source>
        <dbReference type="SAM" id="MobiDB-lite"/>
    </source>
</evidence>
<name>M1VH04_CYAM1</name>
<dbReference type="RefSeq" id="XP_005538563.1">
    <property type="nucleotide sequence ID" value="XM_005538506.1"/>
</dbReference>
<feature type="region of interest" description="Disordered" evidence="1">
    <location>
        <begin position="242"/>
        <end position="265"/>
    </location>
</feature>
<dbReference type="HOGENOM" id="CLU_641525_0_0_1"/>
<reference evidence="2 3" key="1">
    <citation type="journal article" date="2004" name="Nature">
        <title>Genome sequence of the ultrasmall unicellular red alga Cyanidioschyzon merolae 10D.</title>
        <authorList>
            <person name="Matsuzaki M."/>
            <person name="Misumi O."/>
            <person name="Shin-i T."/>
            <person name="Maruyama S."/>
            <person name="Takahara M."/>
            <person name="Miyagishima S."/>
            <person name="Mori T."/>
            <person name="Nishida K."/>
            <person name="Yagisawa F."/>
            <person name="Nishida K."/>
            <person name="Yoshida Y."/>
            <person name="Nishimura Y."/>
            <person name="Nakao S."/>
            <person name="Kobayashi T."/>
            <person name="Momoyama Y."/>
            <person name="Higashiyama T."/>
            <person name="Minoda A."/>
            <person name="Sano M."/>
            <person name="Nomoto H."/>
            <person name="Oishi K."/>
            <person name="Hayashi H."/>
            <person name="Ohta F."/>
            <person name="Nishizaka S."/>
            <person name="Haga S."/>
            <person name="Miura S."/>
            <person name="Morishita T."/>
            <person name="Kabeya Y."/>
            <person name="Terasawa K."/>
            <person name="Suzuki Y."/>
            <person name="Ishii Y."/>
            <person name="Asakawa S."/>
            <person name="Takano H."/>
            <person name="Ohta N."/>
            <person name="Kuroiwa H."/>
            <person name="Tanaka K."/>
            <person name="Shimizu N."/>
            <person name="Sugano S."/>
            <person name="Sato N."/>
            <person name="Nozaki H."/>
            <person name="Ogasawara N."/>
            <person name="Kohara Y."/>
            <person name="Kuroiwa T."/>
        </authorList>
    </citation>
    <scope>NUCLEOTIDE SEQUENCE [LARGE SCALE GENOMIC DNA]</scope>
    <source>
        <strain evidence="2 3">10D</strain>
    </source>
</reference>
<dbReference type="Gramene" id="CMR317CT">
    <property type="protein sequence ID" value="CMR317CT"/>
    <property type="gene ID" value="CMR317C"/>
</dbReference>
<feature type="region of interest" description="Disordered" evidence="1">
    <location>
        <begin position="144"/>
        <end position="217"/>
    </location>
</feature>
<reference evidence="2 3" key="2">
    <citation type="journal article" date="2007" name="BMC Biol.">
        <title>A 100%-complete sequence reveals unusually simple genomic features in the hot-spring red alga Cyanidioschyzon merolae.</title>
        <authorList>
            <person name="Nozaki H."/>
            <person name="Takano H."/>
            <person name="Misumi O."/>
            <person name="Terasawa K."/>
            <person name="Matsuzaki M."/>
            <person name="Maruyama S."/>
            <person name="Nishida K."/>
            <person name="Yagisawa F."/>
            <person name="Yoshida Y."/>
            <person name="Fujiwara T."/>
            <person name="Takio S."/>
            <person name="Tamura K."/>
            <person name="Chung S.J."/>
            <person name="Nakamura S."/>
            <person name="Kuroiwa H."/>
            <person name="Tanaka K."/>
            <person name="Sato N."/>
            <person name="Kuroiwa T."/>
        </authorList>
    </citation>
    <scope>NUCLEOTIDE SEQUENCE [LARGE SCALE GENOMIC DNA]</scope>
    <source>
        <strain evidence="2 3">10D</strain>
    </source>
</reference>
<feature type="region of interest" description="Disordered" evidence="1">
    <location>
        <begin position="102"/>
        <end position="121"/>
    </location>
</feature>